<dbReference type="SUPFAM" id="SSF48498">
    <property type="entry name" value="Tetracyclin repressor-like, C-terminal domain"/>
    <property type="match status" value="1"/>
</dbReference>
<dbReference type="GO" id="GO:0000976">
    <property type="term" value="F:transcription cis-regulatory region binding"/>
    <property type="evidence" value="ECO:0007669"/>
    <property type="project" value="TreeGrafter"/>
</dbReference>
<reference evidence="4 5" key="1">
    <citation type="submission" date="2020-02" db="EMBL/GenBank/DDBJ databases">
        <authorList>
            <person name="Li X.-J."/>
            <person name="Feng X.-M."/>
        </authorList>
    </citation>
    <scope>NUCLEOTIDE SEQUENCE [LARGE SCALE GENOMIC DNA]</scope>
    <source>
        <strain evidence="4 5">CGMCC 4.7225</strain>
    </source>
</reference>
<accession>A0A6N9YHU4</accession>
<dbReference type="InterPro" id="IPR009057">
    <property type="entry name" value="Homeodomain-like_sf"/>
</dbReference>
<evidence type="ECO:0000256" key="1">
    <source>
        <dbReference type="ARBA" id="ARBA00023125"/>
    </source>
</evidence>
<dbReference type="PANTHER" id="PTHR30055:SF235">
    <property type="entry name" value="TRANSCRIPTIONAL REGULATORY PROTEIN"/>
    <property type="match status" value="1"/>
</dbReference>
<name>A0A6N9YHU4_9ACTN</name>
<evidence type="ECO:0000256" key="2">
    <source>
        <dbReference type="PROSITE-ProRule" id="PRU00335"/>
    </source>
</evidence>
<dbReference type="Proteomes" id="UP000469185">
    <property type="component" value="Unassembled WGS sequence"/>
</dbReference>
<dbReference type="Gene3D" id="1.10.357.10">
    <property type="entry name" value="Tetracycline Repressor, domain 2"/>
    <property type="match status" value="1"/>
</dbReference>
<comment type="caution">
    <text evidence="4">The sequence shown here is derived from an EMBL/GenBank/DDBJ whole genome shotgun (WGS) entry which is preliminary data.</text>
</comment>
<dbReference type="AlphaFoldDB" id="A0A6N9YHU4"/>
<evidence type="ECO:0000313" key="4">
    <source>
        <dbReference type="EMBL" id="NED94573.1"/>
    </source>
</evidence>
<dbReference type="InterPro" id="IPR041678">
    <property type="entry name" value="TetR_C_16"/>
</dbReference>
<keyword evidence="5" id="KW-1185">Reference proteome</keyword>
<organism evidence="4 5">
    <name type="scientific">Phytoactinopolyspora alkaliphila</name>
    <dbReference type="NCBI Taxonomy" id="1783498"/>
    <lineage>
        <taxon>Bacteria</taxon>
        <taxon>Bacillati</taxon>
        <taxon>Actinomycetota</taxon>
        <taxon>Actinomycetes</taxon>
        <taxon>Jiangellales</taxon>
        <taxon>Jiangellaceae</taxon>
        <taxon>Phytoactinopolyspora</taxon>
    </lineage>
</organism>
<dbReference type="Pfam" id="PF17920">
    <property type="entry name" value="TetR_C_16"/>
    <property type="match status" value="1"/>
</dbReference>
<sequence>MTRARRSRAGRRPGGASTRDDVLVAARAEFEERGYEGATVRAIAARANVDPAMIHHFFGNKENLFLVAMQINLDPAVITDAIRSSPRDEIGERAVRTFLAVWGDPKVRGPLLALLRSAMTHGAAAALLRQFVTRVLLSRIVVVFGDAPDAALRAEAMVSQLIGMAVLRFVVQVEPLASASEEEIVALIGPVIQQYVPPS</sequence>
<protein>
    <submittedName>
        <fullName evidence="4">TetR/AcrR family transcriptional regulator</fullName>
    </submittedName>
</protein>
<feature type="domain" description="HTH tetR-type" evidence="3">
    <location>
        <begin position="16"/>
        <end position="76"/>
    </location>
</feature>
<dbReference type="InterPro" id="IPR001647">
    <property type="entry name" value="HTH_TetR"/>
</dbReference>
<proteinExistence type="predicted"/>
<dbReference type="Gene3D" id="1.10.10.60">
    <property type="entry name" value="Homeodomain-like"/>
    <property type="match status" value="1"/>
</dbReference>
<feature type="DNA-binding region" description="H-T-H motif" evidence="2">
    <location>
        <begin position="39"/>
        <end position="58"/>
    </location>
</feature>
<dbReference type="SUPFAM" id="SSF46689">
    <property type="entry name" value="Homeodomain-like"/>
    <property type="match status" value="1"/>
</dbReference>
<keyword evidence="1 2" id="KW-0238">DNA-binding</keyword>
<evidence type="ECO:0000259" key="3">
    <source>
        <dbReference type="PROSITE" id="PS50977"/>
    </source>
</evidence>
<dbReference type="Pfam" id="PF00440">
    <property type="entry name" value="TetR_N"/>
    <property type="match status" value="1"/>
</dbReference>
<evidence type="ECO:0000313" key="5">
    <source>
        <dbReference type="Proteomes" id="UP000469185"/>
    </source>
</evidence>
<gene>
    <name evidence="4" type="ORF">G1H11_04530</name>
</gene>
<dbReference type="InterPro" id="IPR050109">
    <property type="entry name" value="HTH-type_TetR-like_transc_reg"/>
</dbReference>
<dbReference type="PRINTS" id="PR00455">
    <property type="entry name" value="HTHTETR"/>
</dbReference>
<dbReference type="EMBL" id="JAAGOB010000002">
    <property type="protein sequence ID" value="NED94573.1"/>
    <property type="molecule type" value="Genomic_DNA"/>
</dbReference>
<dbReference type="PROSITE" id="PS50977">
    <property type="entry name" value="HTH_TETR_2"/>
    <property type="match status" value="1"/>
</dbReference>
<dbReference type="GO" id="GO:0003700">
    <property type="term" value="F:DNA-binding transcription factor activity"/>
    <property type="evidence" value="ECO:0007669"/>
    <property type="project" value="TreeGrafter"/>
</dbReference>
<dbReference type="InterPro" id="IPR036271">
    <property type="entry name" value="Tet_transcr_reg_TetR-rel_C_sf"/>
</dbReference>
<dbReference type="PANTHER" id="PTHR30055">
    <property type="entry name" value="HTH-TYPE TRANSCRIPTIONAL REGULATOR RUTR"/>
    <property type="match status" value="1"/>
</dbReference>
<dbReference type="RefSeq" id="WP_163816462.1">
    <property type="nucleotide sequence ID" value="NZ_JAAGOB010000002.1"/>
</dbReference>